<keyword evidence="2" id="KW-0378">Hydrolase</keyword>
<keyword evidence="1" id="KW-0812">Transmembrane</keyword>
<dbReference type="CDD" id="cd00229">
    <property type="entry name" value="SGNH_hydrolase"/>
    <property type="match status" value="1"/>
</dbReference>
<dbReference type="AlphaFoldDB" id="A0A507ZTL8"/>
<keyword evidence="1" id="KW-0472">Membrane</keyword>
<dbReference type="EMBL" id="VIAR01000001">
    <property type="protein sequence ID" value="TQD40759.1"/>
    <property type="molecule type" value="Genomic_DNA"/>
</dbReference>
<name>A0A507ZTL8_9FLAO</name>
<gene>
    <name evidence="2" type="ORF">FKR84_01905</name>
</gene>
<comment type="caution">
    <text evidence="2">The sequence shown here is derived from an EMBL/GenBank/DDBJ whole genome shotgun (WGS) entry which is preliminary data.</text>
</comment>
<dbReference type="OrthoDB" id="9794725at2"/>
<dbReference type="Proteomes" id="UP000317169">
    <property type="component" value="Unassembled WGS sequence"/>
</dbReference>
<evidence type="ECO:0000313" key="2">
    <source>
        <dbReference type="EMBL" id="TQD40759.1"/>
    </source>
</evidence>
<proteinExistence type="predicted"/>
<dbReference type="SUPFAM" id="SSF52266">
    <property type="entry name" value="SGNH hydrolase"/>
    <property type="match status" value="1"/>
</dbReference>
<keyword evidence="3" id="KW-1185">Reference proteome</keyword>
<organism evidence="2 3">
    <name type="scientific">Haloflavibacter putidus</name>
    <dbReference type="NCBI Taxonomy" id="2576776"/>
    <lineage>
        <taxon>Bacteria</taxon>
        <taxon>Pseudomonadati</taxon>
        <taxon>Bacteroidota</taxon>
        <taxon>Flavobacteriia</taxon>
        <taxon>Flavobacteriales</taxon>
        <taxon>Flavobacteriaceae</taxon>
        <taxon>Haloflavibacter</taxon>
    </lineage>
</organism>
<dbReference type="InterPro" id="IPR036514">
    <property type="entry name" value="SGNH_hydro_sf"/>
</dbReference>
<sequence length="312" mass="36432">MFQDKKYIYILVFAILILASGIDFFIGLKKDNFFRLKFDLDKTEFFQTEKFQLINFEYNSLSLKSEKNTLEPNTTYALNFEADEEVYYFAFSDKKVNEDAVVLNGLVWYFNMPLNTENKKVNITQVSLKEKKEGKLKVAMLTEQMGCCLIFGKKLRYLWNKKNDEVNFIGNKKDVYNYKYYGAKNIKSSGIARLSQEVAPADVYVIWTGRNEIDTKDLVANIKNIVTNLKIQNPHAKIILMYPAPSPVKKIDKNIGRNVEALENKDFDGITSINVYEKIKEKKNWKSEYFKYDYALSEKAYKFIVKCLEDAI</sequence>
<dbReference type="Gene3D" id="3.40.50.1110">
    <property type="entry name" value="SGNH hydrolase"/>
    <property type="match status" value="1"/>
</dbReference>
<protein>
    <submittedName>
        <fullName evidence="2">SGNH/GDSL hydrolase family protein</fullName>
    </submittedName>
</protein>
<dbReference type="GO" id="GO:0016788">
    <property type="term" value="F:hydrolase activity, acting on ester bonds"/>
    <property type="evidence" value="ECO:0007669"/>
    <property type="project" value="UniProtKB-ARBA"/>
</dbReference>
<keyword evidence="1" id="KW-1133">Transmembrane helix</keyword>
<reference evidence="2 3" key="1">
    <citation type="submission" date="2019-06" db="EMBL/GenBank/DDBJ databases">
        <title>Flavibacter putida gen. nov., sp. nov., a novel marine bacterium of the family Flavobacteriaceae isolated from coastal seawater.</title>
        <authorList>
            <person name="Feng X."/>
        </authorList>
    </citation>
    <scope>NUCLEOTIDE SEQUENCE [LARGE SCALE GENOMIC DNA]</scope>
    <source>
        <strain evidence="2 3">PLHSN227</strain>
    </source>
</reference>
<accession>A0A507ZTL8</accession>
<evidence type="ECO:0000313" key="3">
    <source>
        <dbReference type="Proteomes" id="UP000317169"/>
    </source>
</evidence>
<dbReference type="RefSeq" id="WP_141420490.1">
    <property type="nucleotide sequence ID" value="NZ_VIAR01000001.1"/>
</dbReference>
<evidence type="ECO:0000256" key="1">
    <source>
        <dbReference type="SAM" id="Phobius"/>
    </source>
</evidence>
<feature type="transmembrane region" description="Helical" evidence="1">
    <location>
        <begin position="6"/>
        <end position="28"/>
    </location>
</feature>